<dbReference type="PANTHER" id="PTHR32071:SF91">
    <property type="entry name" value="TUNGSTATE-RESPONSIVE TWO COMPONENT SIGMA54-DEPENDENT SIGNAL TRANSDUCTION SYSTEM RESPONSE REGULATOR FIS FAMILY"/>
    <property type="match status" value="1"/>
</dbReference>
<keyword evidence="8" id="KW-0238">DNA-binding</keyword>
<evidence type="ECO:0000256" key="9">
    <source>
        <dbReference type="ARBA" id="ARBA00023159"/>
    </source>
</evidence>
<keyword evidence="4" id="KW-0547">Nucleotide-binding</keyword>
<dbReference type="OrthoDB" id="9802388at2"/>
<dbReference type="Gene3D" id="3.40.50.300">
    <property type="entry name" value="P-loop containing nucleotide triphosphate hydrolases"/>
    <property type="match status" value="1"/>
</dbReference>
<dbReference type="InterPro" id="IPR027417">
    <property type="entry name" value="P-loop_NTPase"/>
</dbReference>
<dbReference type="Pfam" id="PF00158">
    <property type="entry name" value="Sigma54_activat"/>
    <property type="match status" value="1"/>
</dbReference>
<organism evidence="14 15">
    <name type="scientific">Aliishimia ponticola</name>
    <dbReference type="NCBI Taxonomy" id="2499833"/>
    <lineage>
        <taxon>Bacteria</taxon>
        <taxon>Pseudomonadati</taxon>
        <taxon>Pseudomonadota</taxon>
        <taxon>Alphaproteobacteria</taxon>
        <taxon>Rhodobacterales</taxon>
        <taxon>Paracoccaceae</taxon>
        <taxon>Aliishimia</taxon>
    </lineage>
</organism>
<keyword evidence="5" id="KW-0067">ATP-binding</keyword>
<dbReference type="RefSeq" id="WP_136464443.1">
    <property type="nucleotide sequence ID" value="NZ_SRKY01000005.1"/>
</dbReference>
<comment type="function">
    <text evidence="1">Required for activation of most nif operons, which are directly involved in nitrogen fixation.</text>
</comment>
<dbReference type="FunFam" id="3.40.50.300:FF:000006">
    <property type="entry name" value="DNA-binding transcriptional regulator NtrC"/>
    <property type="match status" value="1"/>
</dbReference>
<dbReference type="InterPro" id="IPR002078">
    <property type="entry name" value="Sigma_54_int"/>
</dbReference>
<sequence length="458" mass="50591">MAALPVPNTPSSQLPAGQEGTKLAGASVLIVDDEPGMRNFLAKTIGPRVKRVEVAASPAEATRKLDEAFFDLVILDNIMPRQTGLEWITEQRHKGFFADVILITAYADLETAITALRAGVSDFVLKPFRANQIIGAVERTLDRKFLRRDNTLLRRELGADRAHGPLLGHSAALEHVREILGRLAPMPTPVLFTGASGTGKELAARHLHKTSDRAEAPFVAVNCATIAPDNIAPELFGTIDEDRQLKPGLLMLADGGTLFLDEVAMMPDQVQAALLRVLEDKKLRPVGAEREVPLNIRFLFATNADLDSALAEGRMRADLYHRINVVTVRMPSLEDRSEDIVELASFFMAQFSRSLGMPALDLNEETLLKMRRYHWPGNVRELKNLIERSVILGSFPEEFAGRGQVSGEQAIENLDLVAQRHILHILDLCDGNRAEASRRLGVSRKTIDRKLATWAEDS</sequence>
<dbReference type="PROSITE" id="PS50045">
    <property type="entry name" value="SIGMA54_INTERACT_4"/>
    <property type="match status" value="1"/>
</dbReference>
<accession>A0A4S4N8H1</accession>
<dbReference type="Pfam" id="PF02954">
    <property type="entry name" value="HTH_8"/>
    <property type="match status" value="1"/>
</dbReference>
<keyword evidence="10" id="KW-0804">Transcription</keyword>
<evidence type="ECO:0000256" key="6">
    <source>
        <dbReference type="ARBA" id="ARBA00023012"/>
    </source>
</evidence>
<dbReference type="PROSITE" id="PS00676">
    <property type="entry name" value="SIGMA54_INTERACT_2"/>
    <property type="match status" value="1"/>
</dbReference>
<keyword evidence="11" id="KW-0597">Phosphoprotein</keyword>
<feature type="domain" description="Response regulatory" evidence="13">
    <location>
        <begin position="27"/>
        <end position="141"/>
    </location>
</feature>
<dbReference type="SMART" id="SM00448">
    <property type="entry name" value="REC"/>
    <property type="match status" value="1"/>
</dbReference>
<evidence type="ECO:0000256" key="2">
    <source>
        <dbReference type="ARBA" id="ARBA00011135"/>
    </source>
</evidence>
<dbReference type="InterPro" id="IPR003593">
    <property type="entry name" value="AAA+_ATPase"/>
</dbReference>
<dbReference type="Proteomes" id="UP000306602">
    <property type="component" value="Unassembled WGS sequence"/>
</dbReference>
<dbReference type="Pfam" id="PF25601">
    <property type="entry name" value="AAA_lid_14"/>
    <property type="match status" value="1"/>
</dbReference>
<evidence type="ECO:0000256" key="11">
    <source>
        <dbReference type="PROSITE-ProRule" id="PRU00169"/>
    </source>
</evidence>
<dbReference type="EMBL" id="SRKY01000005">
    <property type="protein sequence ID" value="THH34855.1"/>
    <property type="molecule type" value="Genomic_DNA"/>
</dbReference>
<dbReference type="PANTHER" id="PTHR32071">
    <property type="entry name" value="TRANSCRIPTIONAL REGULATORY PROTEIN"/>
    <property type="match status" value="1"/>
</dbReference>
<reference evidence="14 15" key="1">
    <citation type="submission" date="2019-04" db="EMBL/GenBank/DDBJ databases">
        <title>Shimia ponticola sp. nov., isolated from seawater.</title>
        <authorList>
            <person name="Kim Y.-O."/>
            <person name="Yoon J.-H."/>
        </authorList>
    </citation>
    <scope>NUCLEOTIDE SEQUENCE [LARGE SCALE GENOMIC DNA]</scope>
    <source>
        <strain evidence="14 15">MYP11</strain>
    </source>
</reference>
<dbReference type="SUPFAM" id="SSF52540">
    <property type="entry name" value="P-loop containing nucleoside triphosphate hydrolases"/>
    <property type="match status" value="1"/>
</dbReference>
<dbReference type="Gene3D" id="3.40.50.2300">
    <property type="match status" value="1"/>
</dbReference>
<evidence type="ECO:0000256" key="8">
    <source>
        <dbReference type="ARBA" id="ARBA00023125"/>
    </source>
</evidence>
<keyword evidence="6" id="KW-0902">Two-component regulatory system</keyword>
<keyword evidence="7" id="KW-0805">Transcription regulation</keyword>
<dbReference type="CDD" id="cd00009">
    <property type="entry name" value="AAA"/>
    <property type="match status" value="1"/>
</dbReference>
<dbReference type="SMART" id="SM00382">
    <property type="entry name" value="AAA"/>
    <property type="match status" value="1"/>
</dbReference>
<dbReference type="SUPFAM" id="SSF52172">
    <property type="entry name" value="CheY-like"/>
    <property type="match status" value="1"/>
</dbReference>
<evidence type="ECO:0000313" key="15">
    <source>
        <dbReference type="Proteomes" id="UP000306602"/>
    </source>
</evidence>
<feature type="domain" description="Sigma-54 factor interaction" evidence="12">
    <location>
        <begin position="166"/>
        <end position="391"/>
    </location>
</feature>
<protein>
    <recommendedName>
        <fullName evidence="3">Nif-specific regulatory protein</fullName>
    </recommendedName>
</protein>
<evidence type="ECO:0000256" key="1">
    <source>
        <dbReference type="ARBA" id="ARBA00002167"/>
    </source>
</evidence>
<name>A0A4S4N8H1_9RHOB</name>
<dbReference type="InterPro" id="IPR025943">
    <property type="entry name" value="Sigma_54_int_dom_ATP-bd_2"/>
</dbReference>
<evidence type="ECO:0000313" key="14">
    <source>
        <dbReference type="EMBL" id="THH34855.1"/>
    </source>
</evidence>
<feature type="modified residue" description="4-aspartylphosphate" evidence="11">
    <location>
        <position position="76"/>
    </location>
</feature>
<comment type="caution">
    <text evidence="14">The sequence shown here is derived from an EMBL/GenBank/DDBJ whole genome shotgun (WGS) entry which is preliminary data.</text>
</comment>
<evidence type="ECO:0000256" key="10">
    <source>
        <dbReference type="ARBA" id="ARBA00023163"/>
    </source>
</evidence>
<dbReference type="Pfam" id="PF00072">
    <property type="entry name" value="Response_reg"/>
    <property type="match status" value="1"/>
</dbReference>
<dbReference type="GO" id="GO:0006355">
    <property type="term" value="P:regulation of DNA-templated transcription"/>
    <property type="evidence" value="ECO:0007669"/>
    <property type="project" value="InterPro"/>
</dbReference>
<dbReference type="PROSITE" id="PS00688">
    <property type="entry name" value="SIGMA54_INTERACT_3"/>
    <property type="match status" value="1"/>
</dbReference>
<proteinExistence type="predicted"/>
<dbReference type="SUPFAM" id="SSF46689">
    <property type="entry name" value="Homeodomain-like"/>
    <property type="match status" value="1"/>
</dbReference>
<evidence type="ECO:0000259" key="13">
    <source>
        <dbReference type="PROSITE" id="PS50110"/>
    </source>
</evidence>
<dbReference type="InterPro" id="IPR002197">
    <property type="entry name" value="HTH_Fis"/>
</dbReference>
<evidence type="ECO:0000256" key="7">
    <source>
        <dbReference type="ARBA" id="ARBA00023015"/>
    </source>
</evidence>
<dbReference type="PROSITE" id="PS50110">
    <property type="entry name" value="RESPONSE_REGULATORY"/>
    <property type="match status" value="1"/>
</dbReference>
<gene>
    <name evidence="14" type="ORF">E4Z66_18020</name>
</gene>
<dbReference type="Gene3D" id="1.10.10.60">
    <property type="entry name" value="Homeodomain-like"/>
    <property type="match status" value="1"/>
</dbReference>
<dbReference type="Gene3D" id="1.10.8.60">
    <property type="match status" value="1"/>
</dbReference>
<dbReference type="GO" id="GO:0043565">
    <property type="term" value="F:sequence-specific DNA binding"/>
    <property type="evidence" value="ECO:0007669"/>
    <property type="project" value="InterPro"/>
</dbReference>
<evidence type="ECO:0000256" key="4">
    <source>
        <dbReference type="ARBA" id="ARBA00022741"/>
    </source>
</evidence>
<dbReference type="InterPro" id="IPR011006">
    <property type="entry name" value="CheY-like_superfamily"/>
</dbReference>
<dbReference type="AlphaFoldDB" id="A0A4S4N8H1"/>
<dbReference type="CDD" id="cd00156">
    <property type="entry name" value="REC"/>
    <property type="match status" value="1"/>
</dbReference>
<comment type="subunit">
    <text evidence="2">Interacts with sigma-54.</text>
</comment>
<evidence type="ECO:0000256" key="3">
    <source>
        <dbReference type="ARBA" id="ARBA00015308"/>
    </source>
</evidence>
<dbReference type="InterPro" id="IPR009057">
    <property type="entry name" value="Homeodomain-like_sf"/>
</dbReference>
<evidence type="ECO:0000259" key="12">
    <source>
        <dbReference type="PROSITE" id="PS50045"/>
    </source>
</evidence>
<dbReference type="GO" id="GO:0000160">
    <property type="term" value="P:phosphorelay signal transduction system"/>
    <property type="evidence" value="ECO:0007669"/>
    <property type="project" value="UniProtKB-KW"/>
</dbReference>
<evidence type="ECO:0000256" key="5">
    <source>
        <dbReference type="ARBA" id="ARBA00022840"/>
    </source>
</evidence>
<keyword evidence="9" id="KW-0010">Activator</keyword>
<keyword evidence="15" id="KW-1185">Reference proteome</keyword>
<dbReference type="InterPro" id="IPR025944">
    <property type="entry name" value="Sigma_54_int_dom_CS"/>
</dbReference>
<dbReference type="GO" id="GO:0005524">
    <property type="term" value="F:ATP binding"/>
    <property type="evidence" value="ECO:0007669"/>
    <property type="project" value="UniProtKB-KW"/>
</dbReference>
<dbReference type="InterPro" id="IPR001789">
    <property type="entry name" value="Sig_transdc_resp-reg_receiver"/>
</dbReference>
<dbReference type="InterPro" id="IPR058031">
    <property type="entry name" value="AAA_lid_NorR"/>
</dbReference>